<feature type="chain" id="PRO_5019077869" description="ESPR domain-containing protein" evidence="1">
    <location>
        <begin position="35"/>
        <end position="244"/>
    </location>
</feature>
<evidence type="ECO:0008006" key="4">
    <source>
        <dbReference type="Google" id="ProtNLM"/>
    </source>
</evidence>
<evidence type="ECO:0000313" key="3">
    <source>
        <dbReference type="Proteomes" id="UP000286208"/>
    </source>
</evidence>
<keyword evidence="1" id="KW-0732">Signal</keyword>
<comment type="caution">
    <text evidence="2">The sequence shown here is derived from an EMBL/GenBank/DDBJ whole genome shotgun (WGS) entry which is preliminary data.</text>
</comment>
<keyword evidence="3" id="KW-1185">Reference proteome</keyword>
<dbReference type="AlphaFoldDB" id="A0A438BJC5"/>
<evidence type="ECO:0000256" key="1">
    <source>
        <dbReference type="SAM" id="SignalP"/>
    </source>
</evidence>
<proteinExistence type="predicted"/>
<accession>A0A438BJC5</accession>
<dbReference type="Proteomes" id="UP000286208">
    <property type="component" value="Unassembled WGS sequence"/>
</dbReference>
<sequence length="244" mass="24708">MSRRSLRHAAAATAALALLTAGVTVGLGASVAQAAPACALNQSVTSKWAGSLWTPYTVSKEVVGDGKVAPGQTVTYVTKVSGSGALVNEIRDFHPAGFQLVKARLNVKWLIGDQKWEDVTGTAIVANNSVIVKGGGWTTAGGGVIALETTYKVPDNATVGAQLDSGAGTNIVLAAGNWNINPMGVCVTIRQPNPVEAGSGSLEDLGFGSVNTGSGQVFGSVTDPQGSMTNVVSGILNNVIGNMS</sequence>
<protein>
    <recommendedName>
        <fullName evidence="4">ESPR domain-containing protein</fullName>
    </recommendedName>
</protein>
<dbReference type="RefSeq" id="WP_127914092.1">
    <property type="nucleotide sequence ID" value="NZ_RKLP01000001.1"/>
</dbReference>
<reference evidence="2 3" key="1">
    <citation type="submission" date="2018-11" db="EMBL/GenBank/DDBJ databases">
        <title>Rhodococcus spongicola sp. nov. and Rhodococcus xishaensis sp. nov. from marine sponges.</title>
        <authorList>
            <person name="Li L."/>
            <person name="Lin H.W."/>
        </authorList>
    </citation>
    <scope>NUCLEOTIDE SEQUENCE [LARGE SCALE GENOMIC DNA]</scope>
    <source>
        <strain evidence="2 3">CCTCC AB2014297</strain>
    </source>
</reference>
<dbReference type="EMBL" id="RKLP01000001">
    <property type="protein sequence ID" value="RVW10987.1"/>
    <property type="molecule type" value="Genomic_DNA"/>
</dbReference>
<gene>
    <name evidence="2" type="ORF">EGT67_00475</name>
</gene>
<organism evidence="2 3">
    <name type="scientific">Prescottella agglutinans</name>
    <dbReference type="NCBI Taxonomy" id="1644129"/>
    <lineage>
        <taxon>Bacteria</taxon>
        <taxon>Bacillati</taxon>
        <taxon>Actinomycetota</taxon>
        <taxon>Actinomycetes</taxon>
        <taxon>Mycobacteriales</taxon>
        <taxon>Nocardiaceae</taxon>
        <taxon>Prescottella</taxon>
    </lineage>
</organism>
<feature type="signal peptide" evidence="1">
    <location>
        <begin position="1"/>
        <end position="34"/>
    </location>
</feature>
<evidence type="ECO:0000313" key="2">
    <source>
        <dbReference type="EMBL" id="RVW10987.1"/>
    </source>
</evidence>
<name>A0A438BJC5_9NOCA</name>
<dbReference type="OrthoDB" id="4457497at2"/>